<protein>
    <submittedName>
        <fullName evidence="1">Uncharacterized protein</fullName>
    </submittedName>
</protein>
<sequence>MTLRTFFLRRWDDLTKFIDSYRDIQFKLPPKPKHEPLTTRQMKARLQEELDRTLEEYGFFLLESNSEVVTWVRAHPLVGQDKMSIHFLTKHAPEILRVDIAVGFIVPIIKESLSKVCGENIASDGNTVVGSFFSGTRLIRAYDDPLRPKRRPPFPDSFTFRNTDFRVEEVEFLKQTIRNHALPYYARFKSLGDLRTISKSAENQAALLVWLGESESAISLLNEELGKPIRRYSADMRARLERLRNSIETGELQKLLAETD</sequence>
<comment type="caution">
    <text evidence="1">The sequence shown here is derived from an EMBL/GenBank/DDBJ whole genome shotgun (WGS) entry which is preliminary data.</text>
</comment>
<dbReference type="OrthoDB" id="9821715at2"/>
<dbReference type="Proteomes" id="UP000294593">
    <property type="component" value="Unassembled WGS sequence"/>
</dbReference>
<proteinExistence type="predicted"/>
<reference evidence="1 2" key="1">
    <citation type="submission" date="2019-03" db="EMBL/GenBank/DDBJ databases">
        <title>Genomic Encyclopedia of Type Strains, Phase IV (KMG-IV): sequencing the most valuable type-strain genomes for metagenomic binning, comparative biology and taxonomic classification.</title>
        <authorList>
            <person name="Goeker M."/>
        </authorList>
    </citation>
    <scope>NUCLEOTIDE SEQUENCE [LARGE SCALE GENOMIC DNA]</scope>
    <source>
        <strain evidence="1 2">DSM 11901</strain>
    </source>
</reference>
<keyword evidence="2" id="KW-1185">Reference proteome</keyword>
<name>A0A4R6R012_9BURK</name>
<evidence type="ECO:0000313" key="2">
    <source>
        <dbReference type="Proteomes" id="UP000294593"/>
    </source>
</evidence>
<gene>
    <name evidence="1" type="ORF">EV672_1175</name>
</gene>
<organism evidence="1 2">
    <name type="scientific">Aquabacterium commune</name>
    <dbReference type="NCBI Taxonomy" id="70586"/>
    <lineage>
        <taxon>Bacteria</taxon>
        <taxon>Pseudomonadati</taxon>
        <taxon>Pseudomonadota</taxon>
        <taxon>Betaproteobacteria</taxon>
        <taxon>Burkholderiales</taxon>
        <taxon>Aquabacterium</taxon>
    </lineage>
</organism>
<evidence type="ECO:0000313" key="1">
    <source>
        <dbReference type="EMBL" id="TDP78727.1"/>
    </source>
</evidence>
<dbReference type="RefSeq" id="WP_133611290.1">
    <property type="nucleotide sequence ID" value="NZ_SNXW01000017.1"/>
</dbReference>
<dbReference type="AlphaFoldDB" id="A0A4R6R012"/>
<accession>A0A4R6R012</accession>
<dbReference type="EMBL" id="SNXW01000017">
    <property type="protein sequence ID" value="TDP78727.1"/>
    <property type="molecule type" value="Genomic_DNA"/>
</dbReference>